<organism evidence="2 3">
    <name type="scientific">Empedobacter brevis NBRC 14943 = ATCC 43319</name>
    <dbReference type="NCBI Taxonomy" id="1218108"/>
    <lineage>
        <taxon>Bacteria</taxon>
        <taxon>Pseudomonadati</taxon>
        <taxon>Bacteroidota</taxon>
        <taxon>Flavobacteriia</taxon>
        <taxon>Flavobacteriales</taxon>
        <taxon>Weeksellaceae</taxon>
        <taxon>Empedobacter</taxon>
    </lineage>
</organism>
<evidence type="ECO:0008006" key="4">
    <source>
        <dbReference type="Google" id="ProtNLM"/>
    </source>
</evidence>
<protein>
    <recommendedName>
        <fullName evidence="4">Tyr recombinase domain-containing protein</fullName>
    </recommendedName>
</protein>
<dbReference type="AlphaFoldDB" id="A0A511NET5"/>
<dbReference type="GO" id="GO:0006310">
    <property type="term" value="P:DNA recombination"/>
    <property type="evidence" value="ECO:0007669"/>
    <property type="project" value="UniProtKB-KW"/>
</dbReference>
<gene>
    <name evidence="2" type="ORF">EB1_06210</name>
</gene>
<name>A0A511NET5_9FLAO</name>
<dbReference type="GO" id="GO:0015074">
    <property type="term" value="P:DNA integration"/>
    <property type="evidence" value="ECO:0007669"/>
    <property type="project" value="InterPro"/>
</dbReference>
<sequence>MITYLLKNKIEGKESSVQVIIANIFNEDKRLKIGLGISIRPEEFGVKGKLDPKTNKLIGNYVYNRDFLNKSRKPNASKLKTCIAIFESCVQESILYFQNLGKLPSAEDFRIKLDELRVGKGILSPTKFKNQEVKEKINKNVVSEFIDYYINDCKFQFDNNTPIVGIETIKSYIKTYKHWLNYEQYKKRKFIFSELDEEVIVEFQHVTNKIKTGRINLKSNNLKNKKPTFSEEGYAKQSIDNLSDSFLSLVNKASGEGLRNNINFKSPKIKIKNAGKKKKFYINEDILVKILEYQPKSKLLQNAKDYIILGATTGMRYQSIKELKNHKITFINIDGKELPIARNIARKTNDDTFSPVFKPAMDIYLRNGNSFPHIYSLAYINDGIRKLLKALKIKDKFNLEYNVFGLQKESTEELISDYISSHEMRSTFITNLVNYGVNHDIVKALTHEHDTGDAFSLYVKTTSLDQVRNFYYATKNLNSKIYKY</sequence>
<dbReference type="Proteomes" id="UP000321245">
    <property type="component" value="Unassembled WGS sequence"/>
</dbReference>
<comment type="caution">
    <text evidence="2">The sequence shown here is derived from an EMBL/GenBank/DDBJ whole genome shotgun (WGS) entry which is preliminary data.</text>
</comment>
<dbReference type="GO" id="GO:0003677">
    <property type="term" value="F:DNA binding"/>
    <property type="evidence" value="ECO:0007669"/>
    <property type="project" value="InterPro"/>
</dbReference>
<keyword evidence="3" id="KW-1185">Reference proteome</keyword>
<dbReference type="GeneID" id="84649419"/>
<dbReference type="STRING" id="1218108.GCA_000382425_01205"/>
<dbReference type="OrthoDB" id="1309374at2"/>
<dbReference type="SUPFAM" id="SSF56349">
    <property type="entry name" value="DNA breaking-rejoining enzymes"/>
    <property type="match status" value="1"/>
</dbReference>
<dbReference type="InterPro" id="IPR011010">
    <property type="entry name" value="DNA_brk_join_enz"/>
</dbReference>
<reference evidence="2 3" key="1">
    <citation type="submission" date="2019-07" db="EMBL/GenBank/DDBJ databases">
        <title>Whole genome shotgun sequence of Empedobacter brevis NBRC 14943.</title>
        <authorList>
            <person name="Hosoyama A."/>
            <person name="Uohara A."/>
            <person name="Ohji S."/>
            <person name="Ichikawa N."/>
        </authorList>
    </citation>
    <scope>NUCLEOTIDE SEQUENCE [LARGE SCALE GENOMIC DNA]</scope>
    <source>
        <strain evidence="2 3">NBRC 14943</strain>
    </source>
</reference>
<dbReference type="EMBL" id="BJXC01000003">
    <property type="protein sequence ID" value="GEM50831.1"/>
    <property type="molecule type" value="Genomic_DNA"/>
</dbReference>
<dbReference type="Gene3D" id="1.10.443.10">
    <property type="entry name" value="Intergrase catalytic core"/>
    <property type="match status" value="1"/>
</dbReference>
<proteinExistence type="predicted"/>
<dbReference type="InterPro" id="IPR013762">
    <property type="entry name" value="Integrase-like_cat_sf"/>
</dbReference>
<evidence type="ECO:0000256" key="1">
    <source>
        <dbReference type="ARBA" id="ARBA00023172"/>
    </source>
</evidence>
<dbReference type="RefSeq" id="WP_019974714.1">
    <property type="nucleotide sequence ID" value="NZ_BJXC01000003.1"/>
</dbReference>
<evidence type="ECO:0000313" key="2">
    <source>
        <dbReference type="EMBL" id="GEM50831.1"/>
    </source>
</evidence>
<evidence type="ECO:0000313" key="3">
    <source>
        <dbReference type="Proteomes" id="UP000321245"/>
    </source>
</evidence>
<keyword evidence="1" id="KW-0233">DNA recombination</keyword>
<accession>A0A511NET5</accession>